<comment type="similarity">
    <text evidence="1">Belongs to the short-chain dehydrogenases/reductases (SDR) family.</text>
</comment>
<dbReference type="PRINTS" id="PR00081">
    <property type="entry name" value="GDHRDH"/>
</dbReference>
<name>A0ABR3W2I0_9PEZI</name>
<keyword evidence="5" id="KW-1185">Reference proteome</keyword>
<dbReference type="Gene3D" id="3.40.50.720">
    <property type="entry name" value="NAD(P)-binding Rossmann-like Domain"/>
    <property type="match status" value="1"/>
</dbReference>
<dbReference type="InterPro" id="IPR002347">
    <property type="entry name" value="SDR_fam"/>
</dbReference>
<dbReference type="Proteomes" id="UP001583177">
    <property type="component" value="Unassembled WGS sequence"/>
</dbReference>
<dbReference type="InterPro" id="IPR052178">
    <property type="entry name" value="Sec_Metab_Biosynth_SDR"/>
</dbReference>
<dbReference type="InterPro" id="IPR036291">
    <property type="entry name" value="NAD(P)-bd_dom_sf"/>
</dbReference>
<keyword evidence="3" id="KW-0560">Oxidoreductase</keyword>
<evidence type="ECO:0000313" key="4">
    <source>
        <dbReference type="EMBL" id="KAL1851342.1"/>
    </source>
</evidence>
<comment type="caution">
    <text evidence="4">The sequence shown here is derived from an EMBL/GenBank/DDBJ whole genome shotgun (WGS) entry which is preliminary data.</text>
</comment>
<dbReference type="Pfam" id="PF00106">
    <property type="entry name" value="adh_short"/>
    <property type="match status" value="1"/>
</dbReference>
<protein>
    <submittedName>
        <fullName evidence="4">Uncharacterized protein</fullName>
    </submittedName>
</protein>
<sequence length="234" mass="24559">MSKLDAAQLFSVKGLVAVVTGAGSGLGEVMAHALDVNGAAKVFILGRRESKLKEVASKAKNGTLIPVACDVSSKESLQAAVATIEKQTPFINLLVANSAILGEVTNFGPRPADQTITELQEELWNKTTYEDASNVVSTNIAGSYFTFLAFLGLLGAGNTHPDSIGKAGLLSSQFISTTSTGGLYRAEAPSYIYNASKAGLNHLTKGLSSEYAKHGIRANAIAPGFYVTEMTEVR</sequence>
<accession>A0ABR3W2I0</accession>
<evidence type="ECO:0000256" key="3">
    <source>
        <dbReference type="ARBA" id="ARBA00023002"/>
    </source>
</evidence>
<dbReference type="CDD" id="cd05233">
    <property type="entry name" value="SDR_c"/>
    <property type="match status" value="1"/>
</dbReference>
<proteinExistence type="inferred from homology"/>
<reference evidence="4 5" key="1">
    <citation type="journal article" date="2024" name="IMA Fungus">
        <title>IMA Genome - F19 : A genome assembly and annotation guide to empower mycologists, including annotated draft genome sequences of Ceratocystis pirilliformis, Diaporthe australafricana, Fusarium ophioides, Paecilomyces lecythidis, and Sporothrix stenoceras.</title>
        <authorList>
            <person name="Aylward J."/>
            <person name="Wilson A.M."/>
            <person name="Visagie C.M."/>
            <person name="Spraker J."/>
            <person name="Barnes I."/>
            <person name="Buitendag C."/>
            <person name="Ceriani C."/>
            <person name="Del Mar Angel L."/>
            <person name="du Plessis D."/>
            <person name="Fuchs T."/>
            <person name="Gasser K."/>
            <person name="Kramer D."/>
            <person name="Li W."/>
            <person name="Munsamy K."/>
            <person name="Piso A."/>
            <person name="Price J.L."/>
            <person name="Sonnekus B."/>
            <person name="Thomas C."/>
            <person name="van der Nest A."/>
            <person name="van Dijk A."/>
            <person name="van Heerden A."/>
            <person name="van Vuuren N."/>
            <person name="Yilmaz N."/>
            <person name="Duong T.A."/>
            <person name="van der Merwe N.A."/>
            <person name="Wingfield M.J."/>
            <person name="Wingfield B.D."/>
        </authorList>
    </citation>
    <scope>NUCLEOTIDE SEQUENCE [LARGE SCALE GENOMIC DNA]</scope>
    <source>
        <strain evidence="4 5">CMW 18300</strain>
    </source>
</reference>
<gene>
    <name evidence="4" type="ORF">Daus18300_012588</name>
</gene>
<keyword evidence="2" id="KW-0521">NADP</keyword>
<evidence type="ECO:0000256" key="2">
    <source>
        <dbReference type="ARBA" id="ARBA00022857"/>
    </source>
</evidence>
<dbReference type="SUPFAM" id="SSF51735">
    <property type="entry name" value="NAD(P)-binding Rossmann-fold domains"/>
    <property type="match status" value="1"/>
</dbReference>
<dbReference type="PANTHER" id="PTHR43618:SF18">
    <property type="entry name" value="SHORT CHAIN DEHYDROGENASE_REDUCTASE FAMILY (AFU_ORTHOLOGUE AFUA_5G12480)"/>
    <property type="match status" value="1"/>
</dbReference>
<evidence type="ECO:0000313" key="5">
    <source>
        <dbReference type="Proteomes" id="UP001583177"/>
    </source>
</evidence>
<dbReference type="PANTHER" id="PTHR43618">
    <property type="entry name" value="7-ALPHA-HYDROXYSTEROID DEHYDROGENASE"/>
    <property type="match status" value="1"/>
</dbReference>
<evidence type="ECO:0000256" key="1">
    <source>
        <dbReference type="ARBA" id="ARBA00006484"/>
    </source>
</evidence>
<organism evidence="4 5">
    <name type="scientific">Diaporthe australafricana</name>
    <dbReference type="NCBI Taxonomy" id="127596"/>
    <lineage>
        <taxon>Eukaryota</taxon>
        <taxon>Fungi</taxon>
        <taxon>Dikarya</taxon>
        <taxon>Ascomycota</taxon>
        <taxon>Pezizomycotina</taxon>
        <taxon>Sordariomycetes</taxon>
        <taxon>Sordariomycetidae</taxon>
        <taxon>Diaporthales</taxon>
        <taxon>Diaporthaceae</taxon>
        <taxon>Diaporthe</taxon>
    </lineage>
</organism>
<dbReference type="EMBL" id="JAWRVE010000174">
    <property type="protein sequence ID" value="KAL1851342.1"/>
    <property type="molecule type" value="Genomic_DNA"/>
</dbReference>